<dbReference type="AlphaFoldDB" id="A0ABD2GMR7"/>
<proteinExistence type="predicted"/>
<evidence type="ECO:0008006" key="3">
    <source>
        <dbReference type="Google" id="ProtNLM"/>
    </source>
</evidence>
<evidence type="ECO:0000313" key="1">
    <source>
        <dbReference type="EMBL" id="KAL3055051.1"/>
    </source>
</evidence>
<name>A0ABD2GMR7_PAGBO</name>
<gene>
    <name evidence="1" type="ORF">OYC64_017878</name>
</gene>
<reference evidence="1 2" key="1">
    <citation type="journal article" date="2022" name="G3 (Bethesda)">
        <title>Evaluating Illumina-, Nanopore-, and PacBio-based genome assembly strategies with the bald notothen, Trematomus borchgrevinki.</title>
        <authorList>
            <person name="Rayamajhi N."/>
            <person name="Cheng C.C."/>
            <person name="Catchen J.M."/>
        </authorList>
    </citation>
    <scope>NUCLEOTIDE SEQUENCE [LARGE SCALE GENOMIC DNA]</scope>
    <source>
        <strain evidence="1">AGRC-2024</strain>
    </source>
</reference>
<dbReference type="Proteomes" id="UP001619887">
    <property type="component" value="Unassembled WGS sequence"/>
</dbReference>
<reference evidence="1 2" key="2">
    <citation type="journal article" date="2024" name="G3 (Bethesda)">
        <title>The genome of the cryopelagic Antarctic bald notothen, Trematomus borchgrevinki.</title>
        <authorList>
            <person name="Rayamajhi N."/>
            <person name="Rivera-Colon A.G."/>
            <person name="Minhas B.F."/>
            <person name="Cheng C.C."/>
            <person name="Catchen J.M."/>
        </authorList>
    </citation>
    <scope>NUCLEOTIDE SEQUENCE [LARGE SCALE GENOMIC DNA]</scope>
    <source>
        <strain evidence="1">AGRC-2024</strain>
    </source>
</reference>
<evidence type="ECO:0000313" key="2">
    <source>
        <dbReference type="Proteomes" id="UP001619887"/>
    </source>
</evidence>
<organism evidence="1 2">
    <name type="scientific">Pagothenia borchgrevinki</name>
    <name type="common">Bald rockcod</name>
    <name type="synonym">Trematomus borchgrevinki</name>
    <dbReference type="NCBI Taxonomy" id="8213"/>
    <lineage>
        <taxon>Eukaryota</taxon>
        <taxon>Metazoa</taxon>
        <taxon>Chordata</taxon>
        <taxon>Craniata</taxon>
        <taxon>Vertebrata</taxon>
        <taxon>Euteleostomi</taxon>
        <taxon>Actinopterygii</taxon>
        <taxon>Neopterygii</taxon>
        <taxon>Teleostei</taxon>
        <taxon>Neoteleostei</taxon>
        <taxon>Acanthomorphata</taxon>
        <taxon>Eupercaria</taxon>
        <taxon>Perciformes</taxon>
        <taxon>Notothenioidei</taxon>
        <taxon>Nototheniidae</taxon>
        <taxon>Pagothenia</taxon>
    </lineage>
</organism>
<dbReference type="PANTHER" id="PTHR33332">
    <property type="entry name" value="REVERSE TRANSCRIPTASE DOMAIN-CONTAINING PROTEIN"/>
    <property type="match status" value="1"/>
</dbReference>
<accession>A0ABD2GMR7</accession>
<sequence length="282" mass="32052">MHYRGDKNVLLIIYSSQIVIYRISDSCLEEIQAWMKQNFLKLNSSKTEAIIVGTPHQVQSSTITTITFSGQDITLSSIVTNLGVKMDAHLTFEAHIKQLCKNSFYHLRNIANLRPTLTLSDAEKLVHAFVSSRLDYCNALLIGIPNKSIQKLQYIQNSAARILMRVRKYDHITPILKALHWLPVELRIEFKVSVLTHQCVHGTAPPYLKELLTTHTSLRTTRSSNSYLLKPPRTKLRTMGDRAFCSAAPSLWNALPDHMRAPQSVEAFKKGLKTHLFKRAFA</sequence>
<dbReference type="EMBL" id="JBIYXZ010002077">
    <property type="protein sequence ID" value="KAL3055051.1"/>
    <property type="molecule type" value="Genomic_DNA"/>
</dbReference>
<comment type="caution">
    <text evidence="1">The sequence shown here is derived from an EMBL/GenBank/DDBJ whole genome shotgun (WGS) entry which is preliminary data.</text>
</comment>
<keyword evidence="2" id="KW-1185">Reference proteome</keyword>
<protein>
    <recommendedName>
        <fullName evidence="3">Reverse transcriptase domain-containing protein</fullName>
    </recommendedName>
</protein>